<dbReference type="RefSeq" id="WP_069585737.1">
    <property type="nucleotide sequence ID" value="NZ_LMVM01000033.1"/>
</dbReference>
<reference evidence="2 3" key="1">
    <citation type="journal article" date="2017" name="BMC Genomics">
        <title>Genomic analysis of methanogenic archaea reveals a shift towards energy conservation.</title>
        <authorList>
            <person name="Gilmore S.P."/>
            <person name="Henske J.K."/>
            <person name="Sexton J.A."/>
            <person name="Solomon K.V."/>
            <person name="Seppala S."/>
            <person name="Yoo J.I."/>
            <person name="Huyett L.M."/>
            <person name="Pressman A."/>
            <person name="Cogan J.Z."/>
            <person name="Kivenson V."/>
            <person name="Peng X."/>
            <person name="Tan Y."/>
            <person name="Valentine D.L."/>
            <person name="O'Malley M.A."/>
        </authorList>
    </citation>
    <scope>NUCLEOTIDE SEQUENCE [LARGE SCALE GENOMIC DNA]</scope>
    <source>
        <strain evidence="2 3">M.o.H.</strain>
    </source>
</reference>
<dbReference type="OrthoDB" id="71231at2157"/>
<dbReference type="Proteomes" id="UP000217784">
    <property type="component" value="Unassembled WGS sequence"/>
</dbReference>
<accession>A0A2A2H354</accession>
<evidence type="ECO:0000256" key="1">
    <source>
        <dbReference type="SAM" id="Phobius"/>
    </source>
</evidence>
<evidence type="ECO:0000313" key="3">
    <source>
        <dbReference type="Proteomes" id="UP000217784"/>
    </source>
</evidence>
<organism evidence="2 3">
    <name type="scientific">Methanobacterium bryantii</name>
    <dbReference type="NCBI Taxonomy" id="2161"/>
    <lineage>
        <taxon>Archaea</taxon>
        <taxon>Methanobacteriati</taxon>
        <taxon>Methanobacteriota</taxon>
        <taxon>Methanomada group</taxon>
        <taxon>Methanobacteria</taxon>
        <taxon>Methanobacteriales</taxon>
        <taxon>Methanobacteriaceae</taxon>
        <taxon>Methanobacterium</taxon>
    </lineage>
</organism>
<keyword evidence="3" id="KW-1185">Reference proteome</keyword>
<name>A0A2A2H354_METBR</name>
<feature type="transmembrane region" description="Helical" evidence="1">
    <location>
        <begin position="20"/>
        <end position="41"/>
    </location>
</feature>
<keyword evidence="1" id="KW-0472">Membrane</keyword>
<evidence type="ECO:0000313" key="2">
    <source>
        <dbReference type="EMBL" id="PAV03861.1"/>
    </source>
</evidence>
<gene>
    <name evidence="2" type="ORF">ASJ80_02245</name>
</gene>
<dbReference type="InterPro" id="IPR058349">
    <property type="entry name" value="DUF8036"/>
</dbReference>
<sequence>MGLQQGFRGGIGHYNTELVSVAGIIGIFNISILLVLLYVYWNSYKEFKSRFIMGILIFIVLLLIQNILFTGFIFLISGFKGQGMGIPLFITNIIQFVGLSIFLKISWE</sequence>
<dbReference type="AlphaFoldDB" id="A0A2A2H354"/>
<keyword evidence="1" id="KW-1133">Transmembrane helix</keyword>
<proteinExistence type="predicted"/>
<feature type="transmembrane region" description="Helical" evidence="1">
    <location>
        <begin position="53"/>
        <end position="79"/>
    </location>
</feature>
<dbReference type="EMBL" id="LMVM01000033">
    <property type="protein sequence ID" value="PAV03861.1"/>
    <property type="molecule type" value="Genomic_DNA"/>
</dbReference>
<protein>
    <submittedName>
        <fullName evidence="2">Uncharacterized protein</fullName>
    </submittedName>
</protein>
<keyword evidence="1" id="KW-0812">Transmembrane</keyword>
<comment type="caution">
    <text evidence="2">The sequence shown here is derived from an EMBL/GenBank/DDBJ whole genome shotgun (WGS) entry which is preliminary data.</text>
</comment>
<dbReference type="Pfam" id="PF26119">
    <property type="entry name" value="DUF8036"/>
    <property type="match status" value="1"/>
</dbReference>
<feature type="transmembrane region" description="Helical" evidence="1">
    <location>
        <begin position="85"/>
        <end position="103"/>
    </location>
</feature>